<gene>
    <name evidence="1" type="ORF">LSTR_LSTR013867</name>
</gene>
<name>A0A482XH64_LAOST</name>
<comment type="caution">
    <text evidence="1">The sequence shown here is derived from an EMBL/GenBank/DDBJ whole genome shotgun (WGS) entry which is preliminary data.</text>
</comment>
<dbReference type="InParanoid" id="A0A482XH64"/>
<sequence>MSASWPCTEIRLNSINYNGNDLLVADRCFQISQAGQYSRFLMKLTIDPPSPGDPSTTNLLPPGFVIEPISSINLISALGDRRTHSFSFHPV</sequence>
<dbReference type="AlphaFoldDB" id="A0A482XH64"/>
<keyword evidence="2" id="KW-1185">Reference proteome</keyword>
<evidence type="ECO:0000313" key="1">
    <source>
        <dbReference type="EMBL" id="RZF45112.1"/>
    </source>
</evidence>
<accession>A0A482XH64</accession>
<protein>
    <submittedName>
        <fullName evidence="1">Uncharacterized protein</fullName>
    </submittedName>
</protein>
<evidence type="ECO:0000313" key="2">
    <source>
        <dbReference type="Proteomes" id="UP000291343"/>
    </source>
</evidence>
<reference evidence="1 2" key="1">
    <citation type="journal article" date="2017" name="Gigascience">
        <title>Genome sequence of the small brown planthopper, Laodelphax striatellus.</title>
        <authorList>
            <person name="Zhu J."/>
            <person name="Jiang F."/>
            <person name="Wang X."/>
            <person name="Yang P."/>
            <person name="Bao Y."/>
            <person name="Zhao W."/>
            <person name="Wang W."/>
            <person name="Lu H."/>
            <person name="Wang Q."/>
            <person name="Cui N."/>
            <person name="Li J."/>
            <person name="Chen X."/>
            <person name="Luo L."/>
            <person name="Yu J."/>
            <person name="Kang L."/>
            <person name="Cui F."/>
        </authorList>
    </citation>
    <scope>NUCLEOTIDE SEQUENCE [LARGE SCALE GENOMIC DNA]</scope>
    <source>
        <strain evidence="1">Lst14</strain>
    </source>
</reference>
<dbReference type="EMBL" id="QKKF02009900">
    <property type="protein sequence ID" value="RZF45112.1"/>
    <property type="molecule type" value="Genomic_DNA"/>
</dbReference>
<organism evidence="1 2">
    <name type="scientific">Laodelphax striatellus</name>
    <name type="common">Small brown planthopper</name>
    <name type="synonym">Delphax striatella</name>
    <dbReference type="NCBI Taxonomy" id="195883"/>
    <lineage>
        <taxon>Eukaryota</taxon>
        <taxon>Metazoa</taxon>
        <taxon>Ecdysozoa</taxon>
        <taxon>Arthropoda</taxon>
        <taxon>Hexapoda</taxon>
        <taxon>Insecta</taxon>
        <taxon>Pterygota</taxon>
        <taxon>Neoptera</taxon>
        <taxon>Paraneoptera</taxon>
        <taxon>Hemiptera</taxon>
        <taxon>Auchenorrhyncha</taxon>
        <taxon>Fulgoroidea</taxon>
        <taxon>Delphacidae</taxon>
        <taxon>Criomorphinae</taxon>
        <taxon>Laodelphax</taxon>
    </lineage>
</organism>
<dbReference type="Proteomes" id="UP000291343">
    <property type="component" value="Unassembled WGS sequence"/>
</dbReference>
<proteinExistence type="predicted"/>